<sequence>MGDVDGEELETVRAVLAEVQLGQFFTRVRDDLQVTRLSHFEFVQLEDLERIGLGKPASRRLLEAVRKRRTAAWMKGLVSRILPSTTSSSQGKHRASTAPEDSHTLGLTCLIPEQASQSVPGSILDVLNRQVVSAESIGSFKRRLDSFMDGDERWM</sequence>
<keyword evidence="5 9" id="KW-0418">Kinase</keyword>
<feature type="domain" description="ACK/TNK-like SAM" evidence="8">
    <location>
        <begin position="13"/>
        <end position="67"/>
    </location>
</feature>
<evidence type="ECO:0000256" key="2">
    <source>
        <dbReference type="ARBA" id="ARBA00022443"/>
    </source>
</evidence>
<keyword evidence="4" id="KW-0547">Nucleotide-binding</keyword>
<reference evidence="9" key="1">
    <citation type="submission" date="2020-07" db="EMBL/GenBank/DDBJ databases">
        <title>The High-quality genome of the commercially important snow crab, Chionoecetes opilio.</title>
        <authorList>
            <person name="Jeong J.-H."/>
            <person name="Ryu S."/>
        </authorList>
    </citation>
    <scope>NUCLEOTIDE SEQUENCE</scope>
    <source>
        <strain evidence="9">MADBK_172401_WGS</strain>
        <tissue evidence="9">Digestive gland</tissue>
    </source>
</reference>
<proteinExistence type="predicted"/>
<dbReference type="Proteomes" id="UP000770661">
    <property type="component" value="Unassembled WGS sequence"/>
</dbReference>
<protein>
    <recommendedName>
        <fullName evidence="1">non-specific protein-tyrosine kinase</fullName>
        <ecNumber evidence="1">2.7.10.2</ecNumber>
    </recommendedName>
</protein>
<dbReference type="InterPro" id="IPR055175">
    <property type="entry name" value="ACK/TNK-like_SAM"/>
</dbReference>
<keyword evidence="6" id="KW-0067">ATP-binding</keyword>
<name>A0A8J4YNP1_CHIOP</name>
<evidence type="ECO:0000256" key="7">
    <source>
        <dbReference type="ARBA" id="ARBA00023137"/>
    </source>
</evidence>
<dbReference type="EC" id="2.7.10.2" evidence="1"/>
<evidence type="ECO:0000256" key="5">
    <source>
        <dbReference type="ARBA" id="ARBA00022777"/>
    </source>
</evidence>
<evidence type="ECO:0000256" key="4">
    <source>
        <dbReference type="ARBA" id="ARBA00022741"/>
    </source>
</evidence>
<keyword evidence="10" id="KW-1185">Reference proteome</keyword>
<dbReference type="Pfam" id="PF22931">
    <property type="entry name" value="SAM_TNK"/>
    <property type="match status" value="1"/>
</dbReference>
<keyword evidence="7" id="KW-0829">Tyrosine-protein kinase</keyword>
<evidence type="ECO:0000259" key="8">
    <source>
        <dbReference type="Pfam" id="PF22931"/>
    </source>
</evidence>
<dbReference type="EMBL" id="JACEEZ010007605">
    <property type="protein sequence ID" value="KAG0723890.1"/>
    <property type="molecule type" value="Genomic_DNA"/>
</dbReference>
<evidence type="ECO:0000256" key="3">
    <source>
        <dbReference type="ARBA" id="ARBA00022679"/>
    </source>
</evidence>
<dbReference type="AlphaFoldDB" id="A0A8J4YNP1"/>
<organism evidence="9 10">
    <name type="scientific">Chionoecetes opilio</name>
    <name type="common">Atlantic snow crab</name>
    <name type="synonym">Cancer opilio</name>
    <dbReference type="NCBI Taxonomy" id="41210"/>
    <lineage>
        <taxon>Eukaryota</taxon>
        <taxon>Metazoa</taxon>
        <taxon>Ecdysozoa</taxon>
        <taxon>Arthropoda</taxon>
        <taxon>Crustacea</taxon>
        <taxon>Multicrustacea</taxon>
        <taxon>Malacostraca</taxon>
        <taxon>Eumalacostraca</taxon>
        <taxon>Eucarida</taxon>
        <taxon>Decapoda</taxon>
        <taxon>Pleocyemata</taxon>
        <taxon>Brachyura</taxon>
        <taxon>Eubrachyura</taxon>
        <taxon>Majoidea</taxon>
        <taxon>Majidae</taxon>
        <taxon>Chionoecetes</taxon>
    </lineage>
</organism>
<evidence type="ECO:0000256" key="1">
    <source>
        <dbReference type="ARBA" id="ARBA00011903"/>
    </source>
</evidence>
<accession>A0A8J4YNP1</accession>
<keyword evidence="2" id="KW-0728">SH3 domain</keyword>
<gene>
    <name evidence="9" type="primary">Tnk2_1</name>
    <name evidence="9" type="ORF">GWK47_041781</name>
</gene>
<keyword evidence="3" id="KW-0808">Transferase</keyword>
<dbReference type="OrthoDB" id="635774at2759"/>
<dbReference type="InterPro" id="IPR049587">
    <property type="entry name" value="TNK-like_SAM"/>
</dbReference>
<comment type="caution">
    <text evidence="9">The sequence shown here is derived from an EMBL/GenBank/DDBJ whole genome shotgun (WGS) entry which is preliminary data.</text>
</comment>
<dbReference type="CDD" id="cd09539">
    <property type="entry name" value="SAM_TNK-like"/>
    <property type="match status" value="1"/>
</dbReference>
<dbReference type="GO" id="GO:0005524">
    <property type="term" value="F:ATP binding"/>
    <property type="evidence" value="ECO:0007669"/>
    <property type="project" value="UniProtKB-KW"/>
</dbReference>
<evidence type="ECO:0000313" key="9">
    <source>
        <dbReference type="EMBL" id="KAG0723890.1"/>
    </source>
</evidence>
<evidence type="ECO:0000313" key="10">
    <source>
        <dbReference type="Proteomes" id="UP000770661"/>
    </source>
</evidence>
<evidence type="ECO:0000256" key="6">
    <source>
        <dbReference type="ARBA" id="ARBA00022840"/>
    </source>
</evidence>
<dbReference type="GO" id="GO:0004715">
    <property type="term" value="F:non-membrane spanning protein tyrosine kinase activity"/>
    <property type="evidence" value="ECO:0007669"/>
    <property type="project" value="UniProtKB-EC"/>
</dbReference>